<sequence length="68" mass="7968">MKGLFSYSYDHYEWEYLVCVSESEDKLVERYHSFDDAGQLVMHYQEGLHNELAGKGVAHLMIKEVEVL</sequence>
<dbReference type="RefSeq" id="YP_009855802.1">
    <property type="nucleotide sequence ID" value="NC_048847.1"/>
</dbReference>
<dbReference type="GeneID" id="55626542"/>
<name>A0A6C0R0S9_9CAUD</name>
<evidence type="ECO:0000313" key="2">
    <source>
        <dbReference type="Proteomes" id="UP000479357"/>
    </source>
</evidence>
<reference evidence="1 2" key="1">
    <citation type="submission" date="2019-12" db="EMBL/GenBank/DDBJ databases">
        <title>Alteromonas phage V22 represents a new genus of marine bacteriophages that requires a novel tail fiber chaperone for host recognition.</title>
        <authorList>
            <person name="Gonzalez-Serrano R."/>
            <person name="Dunne M."/>
            <person name="Rosselli R."/>
            <person name="Martin-Cuadrado A.-B."/>
            <person name="Grosboillot V."/>
            <person name="Zinsli L."/>
            <person name="Roda-Garcia J.J."/>
            <person name="Loessner M.J."/>
            <person name="Rodriguez-Valera F."/>
        </authorList>
    </citation>
    <scope>NUCLEOTIDE SEQUENCE [LARGE SCALE GENOMIC DNA]</scope>
</reference>
<dbReference type="EMBL" id="MN877442">
    <property type="protein sequence ID" value="QHZ59849.1"/>
    <property type="molecule type" value="Genomic_DNA"/>
</dbReference>
<proteinExistence type="predicted"/>
<dbReference type="KEGG" id="vg:55626542"/>
<accession>A0A6C0R0S9</accession>
<protein>
    <submittedName>
        <fullName evidence="1">Uncharacterized protein</fullName>
    </submittedName>
</protein>
<dbReference type="Proteomes" id="UP000479357">
    <property type="component" value="Segment"/>
</dbReference>
<keyword evidence="2" id="KW-1185">Reference proteome</keyword>
<evidence type="ECO:0000313" key="1">
    <source>
        <dbReference type="EMBL" id="QHZ59849.1"/>
    </source>
</evidence>
<organism evidence="1 2">
    <name type="scientific">Alteromonas phage vB_AmeM_PT11-V22</name>
    <dbReference type="NCBI Taxonomy" id="2704031"/>
    <lineage>
        <taxon>Viruses</taxon>
        <taxon>Duplodnaviria</taxon>
        <taxon>Heunggongvirae</taxon>
        <taxon>Uroviricota</taxon>
        <taxon>Caudoviricetes</taxon>
        <taxon>Myoalterovirus</taxon>
        <taxon>Myoalterovirus PT11V22</taxon>
    </lineage>
</organism>